<dbReference type="AlphaFoldDB" id="A0A0F3PTX6"/>
<name>A0A0F3PTX6_ANAPH</name>
<evidence type="ECO:0000313" key="1">
    <source>
        <dbReference type="EMBL" id="KJV83718.1"/>
    </source>
</evidence>
<protein>
    <submittedName>
        <fullName evidence="1">Uncharacterized protein</fullName>
    </submittedName>
</protein>
<gene>
    <name evidence="1" type="ORF">APHCRT_1315</name>
</gene>
<accession>A0A0F3PTX6</accession>
<proteinExistence type="predicted"/>
<sequence length="47" mass="5272">MLRSSTLQNCPGYIDVGEWGFWHAVYERLCLCRVCCVGSVAIDPLIP</sequence>
<dbReference type="Proteomes" id="UP000033722">
    <property type="component" value="Unassembled WGS sequence"/>
</dbReference>
<comment type="caution">
    <text evidence="1">The sequence shown here is derived from an EMBL/GenBank/DDBJ whole genome shotgun (WGS) entry which is preliminary data.</text>
</comment>
<reference evidence="1 2" key="1">
    <citation type="submission" date="2015-01" db="EMBL/GenBank/DDBJ databases">
        <title>Genome Sequencing of Rickettsiales.</title>
        <authorList>
            <person name="Daugherty S.C."/>
            <person name="Su Q."/>
            <person name="Abolude K."/>
            <person name="Beier-Sexton M."/>
            <person name="Carlyon J.A."/>
            <person name="Carter R."/>
            <person name="Day N.P."/>
            <person name="Dumler S.J."/>
            <person name="Dyachenko V."/>
            <person name="Godinez A."/>
            <person name="Kurtti T.J."/>
            <person name="Lichay M."/>
            <person name="Mullins K.E."/>
            <person name="Ott S."/>
            <person name="Pappas-Brown V."/>
            <person name="Paris D.H."/>
            <person name="Patel P."/>
            <person name="Richards A.L."/>
            <person name="Sadzewicz L."/>
            <person name="Sears K."/>
            <person name="Seidman D."/>
            <person name="Sengamalay N."/>
            <person name="Stenos J."/>
            <person name="Tallon L.J."/>
            <person name="Vincent G."/>
            <person name="Fraser C.M."/>
            <person name="Munderloh U."/>
            <person name="Dunning-Hotopp J.C."/>
        </authorList>
    </citation>
    <scope>NUCLEOTIDE SEQUENCE [LARGE SCALE GENOMIC DNA]</scope>
    <source>
        <strain evidence="1 2">CRT53-1</strain>
    </source>
</reference>
<evidence type="ECO:0000313" key="2">
    <source>
        <dbReference type="Proteomes" id="UP000033722"/>
    </source>
</evidence>
<dbReference type="EMBL" id="LAOD01000028">
    <property type="protein sequence ID" value="KJV83718.1"/>
    <property type="molecule type" value="Genomic_DNA"/>
</dbReference>
<organism evidence="1 2">
    <name type="scientific">Anaplasma phagocytophilum str. CRT53-1</name>
    <dbReference type="NCBI Taxonomy" id="1359157"/>
    <lineage>
        <taxon>Bacteria</taxon>
        <taxon>Pseudomonadati</taxon>
        <taxon>Pseudomonadota</taxon>
        <taxon>Alphaproteobacteria</taxon>
        <taxon>Rickettsiales</taxon>
        <taxon>Anaplasmataceae</taxon>
        <taxon>Anaplasma</taxon>
        <taxon>phagocytophilum group</taxon>
    </lineage>
</organism>